<reference evidence="3" key="1">
    <citation type="journal article" date="2011" name="Nat. Commun.">
        <title>Effector diversification within compartments of the Leptosphaeria maculans genome affected by Repeat-Induced Point mutations.</title>
        <authorList>
            <person name="Rouxel T."/>
            <person name="Grandaubert J."/>
            <person name="Hane J.K."/>
            <person name="Hoede C."/>
            <person name="van de Wouw A.P."/>
            <person name="Couloux A."/>
            <person name="Dominguez V."/>
            <person name="Anthouard V."/>
            <person name="Bally P."/>
            <person name="Bourras S."/>
            <person name="Cozijnsen A.J."/>
            <person name="Ciuffetti L.M."/>
            <person name="Degrave A."/>
            <person name="Dilmaghani A."/>
            <person name="Duret L."/>
            <person name="Fudal I."/>
            <person name="Goodwin S.B."/>
            <person name="Gout L."/>
            <person name="Glaser N."/>
            <person name="Linglin J."/>
            <person name="Kema G.H.J."/>
            <person name="Lapalu N."/>
            <person name="Lawrence C.B."/>
            <person name="May K."/>
            <person name="Meyer M."/>
            <person name="Ollivier B."/>
            <person name="Poulain J."/>
            <person name="Schoch C.L."/>
            <person name="Simon A."/>
            <person name="Spatafora J.W."/>
            <person name="Stachowiak A."/>
            <person name="Turgeon B.G."/>
            <person name="Tyler B.M."/>
            <person name="Vincent D."/>
            <person name="Weissenbach J."/>
            <person name="Amselem J."/>
            <person name="Quesneville H."/>
            <person name="Oliver R.P."/>
            <person name="Wincker P."/>
            <person name="Balesdent M.-H."/>
            <person name="Howlett B.J."/>
        </authorList>
    </citation>
    <scope>NUCLEOTIDE SEQUENCE [LARGE SCALE GENOMIC DNA]</scope>
    <source>
        <strain evidence="3">JN3 / isolate v23.1.3 / race Av1-4-5-6-7-8</strain>
    </source>
</reference>
<protein>
    <submittedName>
        <fullName evidence="2">Predicted protein</fullName>
    </submittedName>
</protein>
<dbReference type="Proteomes" id="UP000002668">
    <property type="component" value="Genome"/>
</dbReference>
<dbReference type="AlphaFoldDB" id="E5A594"/>
<feature type="compositionally biased region" description="Polar residues" evidence="1">
    <location>
        <begin position="48"/>
        <end position="66"/>
    </location>
</feature>
<dbReference type="EMBL" id="FP929134">
    <property type="protein sequence ID" value="CBX98792.1"/>
    <property type="molecule type" value="Genomic_DNA"/>
</dbReference>
<feature type="region of interest" description="Disordered" evidence="1">
    <location>
        <begin position="48"/>
        <end position="68"/>
    </location>
</feature>
<evidence type="ECO:0000313" key="2">
    <source>
        <dbReference type="EMBL" id="CBX98792.1"/>
    </source>
</evidence>
<organism evidence="3">
    <name type="scientific">Leptosphaeria maculans (strain JN3 / isolate v23.1.3 / race Av1-4-5-6-7-8)</name>
    <name type="common">Blackleg fungus</name>
    <name type="synonym">Phoma lingam</name>
    <dbReference type="NCBI Taxonomy" id="985895"/>
    <lineage>
        <taxon>Eukaryota</taxon>
        <taxon>Fungi</taxon>
        <taxon>Dikarya</taxon>
        <taxon>Ascomycota</taxon>
        <taxon>Pezizomycotina</taxon>
        <taxon>Dothideomycetes</taxon>
        <taxon>Pleosporomycetidae</taxon>
        <taxon>Pleosporales</taxon>
        <taxon>Pleosporineae</taxon>
        <taxon>Leptosphaeriaceae</taxon>
        <taxon>Plenodomus</taxon>
        <taxon>Plenodomus lingam/Leptosphaeria maculans species complex</taxon>
    </lineage>
</organism>
<dbReference type="InParanoid" id="E5A594"/>
<sequence>MAVDVLCKWMMGCENEDIYEEIWELERRQSDWGKGSFRPLDSVVRTSQAINNGQPSSHKCTTSTTDIGPDQNARFAVETFP</sequence>
<keyword evidence="3" id="KW-1185">Reference proteome</keyword>
<gene>
    <name evidence="2" type="ORF">LEMA_uP080310.1</name>
</gene>
<evidence type="ECO:0000313" key="3">
    <source>
        <dbReference type="Proteomes" id="UP000002668"/>
    </source>
</evidence>
<accession>E5A594</accession>
<evidence type="ECO:0000256" key="1">
    <source>
        <dbReference type="SAM" id="MobiDB-lite"/>
    </source>
</evidence>
<name>E5A594_LEPMJ</name>
<proteinExistence type="predicted"/>
<dbReference type="HOGENOM" id="CLU_2574311_0_0_1"/>
<dbReference type="VEuPathDB" id="FungiDB:LEMA_uP080310.1"/>